<keyword evidence="6" id="KW-0336">GPI-anchor</keyword>
<keyword evidence="20" id="KW-1185">Reference proteome</keyword>
<dbReference type="FunFam" id="1.20.58.1040:FF:000001">
    <property type="entry name" value="Glucan endo-1,3-beta-glucosidase 4"/>
    <property type="match status" value="1"/>
</dbReference>
<dbReference type="InterPro" id="IPR000490">
    <property type="entry name" value="Glyco_hydro_17"/>
</dbReference>
<evidence type="ECO:0000256" key="15">
    <source>
        <dbReference type="ARBA" id="ARBA00033417"/>
    </source>
</evidence>
<dbReference type="InterPro" id="IPR017853">
    <property type="entry name" value="GH"/>
</dbReference>
<dbReference type="EMBL" id="JXTC01000011">
    <property type="protein sequence ID" value="POO00724.1"/>
    <property type="molecule type" value="Genomic_DNA"/>
</dbReference>
<evidence type="ECO:0000313" key="20">
    <source>
        <dbReference type="Proteomes" id="UP000237000"/>
    </source>
</evidence>
<evidence type="ECO:0000256" key="16">
    <source>
        <dbReference type="RuleBase" id="RU004335"/>
    </source>
</evidence>
<dbReference type="InParanoid" id="A0A2P5FSI3"/>
<evidence type="ECO:0000256" key="1">
    <source>
        <dbReference type="ARBA" id="ARBA00000382"/>
    </source>
</evidence>
<accession>A0A2P5FSI3</accession>
<dbReference type="InterPro" id="IPR044788">
    <property type="entry name" value="X8_dom_prot"/>
</dbReference>
<keyword evidence="11" id="KW-0325">Glycoprotein</keyword>
<feature type="chain" id="PRO_5015138538" description="glucan endo-1,3-beta-D-glucosidase" evidence="17">
    <location>
        <begin position="23"/>
        <end position="438"/>
    </location>
</feature>
<evidence type="ECO:0000256" key="11">
    <source>
        <dbReference type="ARBA" id="ARBA00023180"/>
    </source>
</evidence>
<dbReference type="PANTHER" id="PTHR31044:SF140">
    <property type="entry name" value="EXPRESSED PROTEIN"/>
    <property type="match status" value="1"/>
</dbReference>
<keyword evidence="12" id="KW-0449">Lipoprotein</keyword>
<keyword evidence="13" id="KW-0326">Glycosidase</keyword>
<evidence type="ECO:0000256" key="5">
    <source>
        <dbReference type="ARBA" id="ARBA00022475"/>
    </source>
</evidence>
<dbReference type="FunCoup" id="A0A2P5FSI3">
    <property type="interactions" value="256"/>
</dbReference>
<gene>
    <name evidence="19" type="ORF">TorRG33x02_033550</name>
</gene>
<evidence type="ECO:0000256" key="3">
    <source>
        <dbReference type="ARBA" id="ARBA00008773"/>
    </source>
</evidence>
<keyword evidence="8 19" id="KW-0378">Hydrolase</keyword>
<dbReference type="Proteomes" id="UP000237000">
    <property type="component" value="Unassembled WGS sequence"/>
</dbReference>
<dbReference type="EC" id="3.2.1.39" evidence="4"/>
<reference evidence="20" key="1">
    <citation type="submission" date="2016-06" db="EMBL/GenBank/DDBJ databases">
        <title>Parallel loss of symbiosis genes in relatives of nitrogen-fixing non-legume Parasponia.</title>
        <authorList>
            <person name="Van Velzen R."/>
            <person name="Holmer R."/>
            <person name="Bu F."/>
            <person name="Rutten L."/>
            <person name="Van Zeijl A."/>
            <person name="Liu W."/>
            <person name="Santuari L."/>
            <person name="Cao Q."/>
            <person name="Sharma T."/>
            <person name="Shen D."/>
            <person name="Roswanjaya Y."/>
            <person name="Wardhani T."/>
            <person name="Kalhor M.S."/>
            <person name="Jansen J."/>
            <person name="Van den Hoogen J."/>
            <person name="Gungor B."/>
            <person name="Hartog M."/>
            <person name="Hontelez J."/>
            <person name="Verver J."/>
            <person name="Yang W.-C."/>
            <person name="Schijlen E."/>
            <person name="Repin R."/>
            <person name="Schilthuizen M."/>
            <person name="Schranz E."/>
            <person name="Heidstra R."/>
            <person name="Miyata K."/>
            <person name="Fedorova E."/>
            <person name="Kohlen W."/>
            <person name="Bisseling T."/>
            <person name="Smit S."/>
            <person name="Geurts R."/>
        </authorList>
    </citation>
    <scope>NUCLEOTIDE SEQUENCE [LARGE SCALE GENOMIC DNA]</scope>
    <source>
        <strain evidence="20">cv. RG33-2</strain>
    </source>
</reference>
<dbReference type="GO" id="GO:0005886">
    <property type="term" value="C:plasma membrane"/>
    <property type="evidence" value="ECO:0007669"/>
    <property type="project" value="UniProtKB-SubCell"/>
</dbReference>
<evidence type="ECO:0000256" key="17">
    <source>
        <dbReference type="SAM" id="SignalP"/>
    </source>
</evidence>
<dbReference type="GO" id="GO:0098552">
    <property type="term" value="C:side of membrane"/>
    <property type="evidence" value="ECO:0007669"/>
    <property type="project" value="UniProtKB-KW"/>
</dbReference>
<dbReference type="GO" id="GO:0042973">
    <property type="term" value="F:glucan endo-1,3-beta-D-glucosidase activity"/>
    <property type="evidence" value="ECO:0007669"/>
    <property type="project" value="UniProtKB-EC"/>
</dbReference>
<evidence type="ECO:0000256" key="7">
    <source>
        <dbReference type="ARBA" id="ARBA00022729"/>
    </source>
</evidence>
<feature type="signal peptide" evidence="17">
    <location>
        <begin position="1"/>
        <end position="22"/>
    </location>
</feature>
<protein>
    <recommendedName>
        <fullName evidence="4">glucan endo-1,3-beta-D-glucosidase</fullName>
        <ecNumber evidence="4">3.2.1.39</ecNumber>
    </recommendedName>
    <alternativeName>
        <fullName evidence="14">(1-&gt;3)-beta-glucan endohydrolase</fullName>
    </alternativeName>
    <alternativeName>
        <fullName evidence="15">Beta-1,3-endoglucanase</fullName>
    </alternativeName>
</protein>
<dbReference type="InterPro" id="IPR012946">
    <property type="entry name" value="X8"/>
</dbReference>
<dbReference type="Pfam" id="PF00332">
    <property type="entry name" value="Glyco_hydro_17"/>
    <property type="match status" value="1"/>
</dbReference>
<organism evidence="19 20">
    <name type="scientific">Trema orientale</name>
    <name type="common">Charcoal tree</name>
    <name type="synonym">Celtis orientalis</name>
    <dbReference type="NCBI Taxonomy" id="63057"/>
    <lineage>
        <taxon>Eukaryota</taxon>
        <taxon>Viridiplantae</taxon>
        <taxon>Streptophyta</taxon>
        <taxon>Embryophyta</taxon>
        <taxon>Tracheophyta</taxon>
        <taxon>Spermatophyta</taxon>
        <taxon>Magnoliopsida</taxon>
        <taxon>eudicotyledons</taxon>
        <taxon>Gunneridae</taxon>
        <taxon>Pentapetalae</taxon>
        <taxon>rosids</taxon>
        <taxon>fabids</taxon>
        <taxon>Rosales</taxon>
        <taxon>Cannabaceae</taxon>
        <taxon>Trema</taxon>
    </lineage>
</organism>
<keyword evidence="5" id="KW-1003">Cell membrane</keyword>
<evidence type="ECO:0000256" key="2">
    <source>
        <dbReference type="ARBA" id="ARBA00004609"/>
    </source>
</evidence>
<dbReference type="Gene3D" id="1.20.58.1040">
    <property type="match status" value="1"/>
</dbReference>
<comment type="caution">
    <text evidence="19">The sequence shown here is derived from an EMBL/GenBank/DDBJ whole genome shotgun (WGS) entry which is preliminary data.</text>
</comment>
<dbReference type="Gene3D" id="3.20.20.80">
    <property type="entry name" value="Glycosidases"/>
    <property type="match status" value="1"/>
</dbReference>
<dbReference type="Pfam" id="PF07983">
    <property type="entry name" value="X8"/>
    <property type="match status" value="1"/>
</dbReference>
<dbReference type="GO" id="GO:0009506">
    <property type="term" value="C:plasmodesma"/>
    <property type="evidence" value="ECO:0007669"/>
    <property type="project" value="UniProtKB-ARBA"/>
</dbReference>
<dbReference type="GO" id="GO:0005975">
    <property type="term" value="P:carbohydrate metabolic process"/>
    <property type="evidence" value="ECO:0007669"/>
    <property type="project" value="InterPro"/>
</dbReference>
<name>A0A2P5FSI3_TREOI</name>
<comment type="similarity">
    <text evidence="3 16">Belongs to the glycosyl hydrolase 17 family.</text>
</comment>
<sequence>MLKMGFFIFPIFFFFFLGLTCAGQESVKLLNLYTTTPEVPQTASSHSIAVSVSGGNLHEVSSSVLVAETWLRTNVLAHYPASRVTNIVVGNTVLCQKGQEHKLFLVLPSLKNIHHSLTRWGLEKDIKVSAAFSSGCLHPESTYFNGDFAKRFTKPLMEFLQVTNSTYSLNPPPKFSPLPAETMSLVSSHSECMKKLGLFGLNKVNVIVNTPKEIKPMTRKLSSLNPDMIDPFPARPYPLPGIADSPPLHSSVGYSVPANVAKPPIPPQAQIAFPPQISPQQAQIASPPHKSPPLAQIASPPHISFSSSAPEIPPVFEPASPPFGFTLPPCDPSASHPGAPAPQIGMVHKLWCVAKPTVPADTLQAAMDYACGDGGADCDEIMPHGNCYNPDTVVAHASYAFNSYWQRHKRNGGTCSFGGTAMLINNDPSFLHCRFVLT</sequence>
<evidence type="ECO:0000256" key="8">
    <source>
        <dbReference type="ARBA" id="ARBA00022801"/>
    </source>
</evidence>
<keyword evidence="9" id="KW-0472">Membrane</keyword>
<dbReference type="PANTHER" id="PTHR31044">
    <property type="entry name" value="BETA-1,3 GLUCANASE"/>
    <property type="match status" value="1"/>
</dbReference>
<comment type="catalytic activity">
    <reaction evidence="1">
        <text>Hydrolysis of (1-&gt;3)-beta-D-glucosidic linkages in (1-&gt;3)-beta-D-glucans.</text>
        <dbReference type="EC" id="3.2.1.39"/>
    </reaction>
</comment>
<evidence type="ECO:0000256" key="10">
    <source>
        <dbReference type="ARBA" id="ARBA00023157"/>
    </source>
</evidence>
<evidence type="ECO:0000256" key="12">
    <source>
        <dbReference type="ARBA" id="ARBA00023288"/>
    </source>
</evidence>
<dbReference type="OrthoDB" id="421038at2759"/>
<evidence type="ECO:0000256" key="6">
    <source>
        <dbReference type="ARBA" id="ARBA00022622"/>
    </source>
</evidence>
<keyword evidence="7 17" id="KW-0732">Signal</keyword>
<feature type="domain" description="X8" evidence="18">
    <location>
        <begin position="350"/>
        <end position="435"/>
    </location>
</feature>
<dbReference type="SUPFAM" id="SSF51445">
    <property type="entry name" value="(Trans)glycosidases"/>
    <property type="match status" value="1"/>
</dbReference>
<proteinExistence type="inferred from homology"/>
<evidence type="ECO:0000259" key="18">
    <source>
        <dbReference type="SMART" id="SM00768"/>
    </source>
</evidence>
<keyword evidence="10" id="KW-1015">Disulfide bond</keyword>
<dbReference type="SMART" id="SM00768">
    <property type="entry name" value="X8"/>
    <property type="match status" value="1"/>
</dbReference>
<evidence type="ECO:0000313" key="19">
    <source>
        <dbReference type="EMBL" id="POO00724.1"/>
    </source>
</evidence>
<evidence type="ECO:0000256" key="9">
    <source>
        <dbReference type="ARBA" id="ARBA00023136"/>
    </source>
</evidence>
<evidence type="ECO:0000256" key="13">
    <source>
        <dbReference type="ARBA" id="ARBA00023295"/>
    </source>
</evidence>
<dbReference type="AlphaFoldDB" id="A0A2P5FSI3"/>
<evidence type="ECO:0000256" key="4">
    <source>
        <dbReference type="ARBA" id="ARBA00012780"/>
    </source>
</evidence>
<comment type="subcellular location">
    <subcellularLocation>
        <location evidence="2">Cell membrane</location>
        <topology evidence="2">Lipid-anchor</topology>
        <topology evidence="2">GPI-anchor</topology>
    </subcellularLocation>
</comment>
<evidence type="ECO:0000256" key="14">
    <source>
        <dbReference type="ARBA" id="ARBA00033335"/>
    </source>
</evidence>